<dbReference type="Pfam" id="PF00440">
    <property type="entry name" value="TetR_N"/>
    <property type="match status" value="1"/>
</dbReference>
<organism evidence="4 5">
    <name type="scientific">Paradesertivirga mongoliensis</name>
    <dbReference type="NCBI Taxonomy" id="2100740"/>
    <lineage>
        <taxon>Bacteria</taxon>
        <taxon>Pseudomonadati</taxon>
        <taxon>Bacteroidota</taxon>
        <taxon>Sphingobacteriia</taxon>
        <taxon>Sphingobacteriales</taxon>
        <taxon>Sphingobacteriaceae</taxon>
        <taxon>Paradesertivirga</taxon>
    </lineage>
</organism>
<feature type="domain" description="HTH tetR-type" evidence="3">
    <location>
        <begin position="1"/>
        <end position="60"/>
    </location>
</feature>
<dbReference type="SUPFAM" id="SSF48498">
    <property type="entry name" value="Tetracyclin repressor-like, C-terminal domain"/>
    <property type="match status" value="1"/>
</dbReference>
<name>A0ABW4ZQP9_9SPHI</name>
<dbReference type="Proteomes" id="UP001597387">
    <property type="component" value="Unassembled WGS sequence"/>
</dbReference>
<sequence length="205" mass="23804">MMEPRIEETAEKLFFTYGLKSVSMDDIAREAGVSKKTIYLYFRDKNTVVLSIISKLVAQQEDLLKQSLKTSENAIHEVILMAENVQTLMGKLRPVMLYDLHKYFPESWKLIKQFKEKSLKNAFIQNLEKGISEGLFRKDLDFEIISQFELMQFDSFFNSDSYPAGQFKSQAVISQITRLFLYGVGSAEGQVVIKKYFENQNNEYN</sequence>
<dbReference type="InterPro" id="IPR036271">
    <property type="entry name" value="Tet_transcr_reg_TetR-rel_C_sf"/>
</dbReference>
<dbReference type="RefSeq" id="WP_255900214.1">
    <property type="nucleotide sequence ID" value="NZ_JAFMZO010000002.1"/>
</dbReference>
<dbReference type="PANTHER" id="PTHR43479">
    <property type="entry name" value="ACREF/ENVCD OPERON REPRESSOR-RELATED"/>
    <property type="match status" value="1"/>
</dbReference>
<evidence type="ECO:0000259" key="3">
    <source>
        <dbReference type="PROSITE" id="PS50977"/>
    </source>
</evidence>
<evidence type="ECO:0000313" key="4">
    <source>
        <dbReference type="EMBL" id="MFD2163792.1"/>
    </source>
</evidence>
<dbReference type="Gene3D" id="1.10.357.10">
    <property type="entry name" value="Tetracycline Repressor, domain 2"/>
    <property type="match status" value="1"/>
</dbReference>
<dbReference type="InterPro" id="IPR050624">
    <property type="entry name" value="HTH-type_Tx_Regulator"/>
</dbReference>
<dbReference type="PROSITE" id="PS50977">
    <property type="entry name" value="HTH_TETR_2"/>
    <property type="match status" value="1"/>
</dbReference>
<accession>A0ABW4ZQP9</accession>
<proteinExistence type="predicted"/>
<dbReference type="SUPFAM" id="SSF46689">
    <property type="entry name" value="Homeodomain-like"/>
    <property type="match status" value="1"/>
</dbReference>
<keyword evidence="5" id="KW-1185">Reference proteome</keyword>
<feature type="DNA-binding region" description="H-T-H motif" evidence="2">
    <location>
        <begin position="23"/>
        <end position="42"/>
    </location>
</feature>
<dbReference type="PANTHER" id="PTHR43479:SF11">
    <property type="entry name" value="ACREF_ENVCD OPERON REPRESSOR-RELATED"/>
    <property type="match status" value="1"/>
</dbReference>
<keyword evidence="1 2" id="KW-0238">DNA-binding</keyword>
<comment type="caution">
    <text evidence="4">The sequence shown here is derived from an EMBL/GenBank/DDBJ whole genome shotgun (WGS) entry which is preliminary data.</text>
</comment>
<protein>
    <submittedName>
        <fullName evidence="4">TetR/AcrR family transcriptional regulator</fullName>
    </submittedName>
</protein>
<dbReference type="EMBL" id="JBHUHZ010000002">
    <property type="protein sequence ID" value="MFD2163792.1"/>
    <property type="molecule type" value="Genomic_DNA"/>
</dbReference>
<evidence type="ECO:0000256" key="2">
    <source>
        <dbReference type="PROSITE-ProRule" id="PRU00335"/>
    </source>
</evidence>
<gene>
    <name evidence="4" type="ORF">ACFSJU_15395</name>
</gene>
<evidence type="ECO:0000256" key="1">
    <source>
        <dbReference type="ARBA" id="ARBA00023125"/>
    </source>
</evidence>
<evidence type="ECO:0000313" key="5">
    <source>
        <dbReference type="Proteomes" id="UP001597387"/>
    </source>
</evidence>
<dbReference type="PRINTS" id="PR00455">
    <property type="entry name" value="HTHTETR"/>
</dbReference>
<dbReference type="InterPro" id="IPR009057">
    <property type="entry name" value="Homeodomain-like_sf"/>
</dbReference>
<reference evidence="5" key="1">
    <citation type="journal article" date="2019" name="Int. J. Syst. Evol. Microbiol.">
        <title>The Global Catalogue of Microorganisms (GCM) 10K type strain sequencing project: providing services to taxonomists for standard genome sequencing and annotation.</title>
        <authorList>
            <consortium name="The Broad Institute Genomics Platform"/>
            <consortium name="The Broad Institute Genome Sequencing Center for Infectious Disease"/>
            <person name="Wu L."/>
            <person name="Ma J."/>
        </authorList>
    </citation>
    <scope>NUCLEOTIDE SEQUENCE [LARGE SCALE GENOMIC DNA]</scope>
    <source>
        <strain evidence="5">KCTC 42217</strain>
    </source>
</reference>
<dbReference type="Gene3D" id="1.10.10.60">
    <property type="entry name" value="Homeodomain-like"/>
    <property type="match status" value="1"/>
</dbReference>
<dbReference type="InterPro" id="IPR001647">
    <property type="entry name" value="HTH_TetR"/>
</dbReference>